<dbReference type="AlphaFoldDB" id="A0A127QEG8"/>
<keyword evidence="2" id="KW-1185">Reference proteome</keyword>
<gene>
    <name evidence="1" type="ORF">CAter282_0586</name>
</gene>
<dbReference type="EMBL" id="CP013235">
    <property type="protein sequence ID" value="AMP08396.1"/>
    <property type="molecule type" value="Genomic_DNA"/>
</dbReference>
<evidence type="ECO:0000313" key="1">
    <source>
        <dbReference type="EMBL" id="AMP08396.1"/>
    </source>
</evidence>
<dbReference type="RefSeq" id="WP_061532193.1">
    <property type="nucleotide sequence ID" value="NZ_CP013233.1"/>
</dbReference>
<organism evidence="1 2">
    <name type="scientific">Collimonas arenae</name>
    <dbReference type="NCBI Taxonomy" id="279058"/>
    <lineage>
        <taxon>Bacteria</taxon>
        <taxon>Pseudomonadati</taxon>
        <taxon>Pseudomonadota</taxon>
        <taxon>Betaproteobacteria</taxon>
        <taxon>Burkholderiales</taxon>
        <taxon>Oxalobacteraceae</taxon>
        <taxon>Collimonas</taxon>
    </lineage>
</organism>
<dbReference type="Proteomes" id="UP000071778">
    <property type="component" value="Chromosome"/>
</dbReference>
<proteinExistence type="predicted"/>
<protein>
    <submittedName>
        <fullName evidence="1">Uncharacterized protein</fullName>
    </submittedName>
</protein>
<name>A0A127QEG8_9BURK</name>
<evidence type="ECO:0000313" key="2">
    <source>
        <dbReference type="Proteomes" id="UP000071778"/>
    </source>
</evidence>
<accession>A0A127QEG8</accession>
<reference evidence="1 2" key="1">
    <citation type="submission" date="2015-11" db="EMBL/GenBank/DDBJ databases">
        <title>Exploring the genomic traits of fungus-feeding bacterial genus Collimonas.</title>
        <authorList>
            <person name="Song C."/>
            <person name="Schmidt R."/>
            <person name="de Jager V."/>
            <person name="Krzyzanowska D."/>
            <person name="Jongedijk E."/>
            <person name="Cankar K."/>
            <person name="Beekwilder J."/>
            <person name="van Veen A."/>
            <person name="de Boer W."/>
            <person name="van Veen J.A."/>
            <person name="Garbeva P."/>
        </authorList>
    </citation>
    <scope>NUCLEOTIDE SEQUENCE [LARGE SCALE GENOMIC DNA]</scope>
    <source>
        <strain evidence="1 2">Ter282</strain>
    </source>
</reference>
<sequence>MVFSLFFLERQDRAQGLLQTAAATAPIIADIGWSRPIGCIPVRRAAGNKKPATKGGFFGQDKLWQIRR</sequence>